<organism evidence="1 2">
    <name type="scientific">Rhizobium grahamii</name>
    <dbReference type="NCBI Taxonomy" id="1120045"/>
    <lineage>
        <taxon>Bacteria</taxon>
        <taxon>Pseudomonadati</taxon>
        <taxon>Pseudomonadota</taxon>
        <taxon>Alphaproteobacteria</taxon>
        <taxon>Hyphomicrobiales</taxon>
        <taxon>Rhizobiaceae</taxon>
        <taxon>Rhizobium/Agrobacterium group</taxon>
        <taxon>Rhizobium</taxon>
    </lineage>
</organism>
<dbReference type="RefSeq" id="WP_153272690.1">
    <property type="nucleotide sequence ID" value="NZ_CP043499.1"/>
</dbReference>
<keyword evidence="1" id="KW-0614">Plasmid</keyword>
<dbReference type="Proteomes" id="UP000326881">
    <property type="component" value="Plasmid unnamed"/>
</dbReference>
<protein>
    <submittedName>
        <fullName evidence="1">Uncharacterized protein</fullName>
    </submittedName>
</protein>
<evidence type="ECO:0000313" key="1">
    <source>
        <dbReference type="EMBL" id="QFY62702.1"/>
    </source>
</evidence>
<dbReference type="KEGG" id="rgr:FZ934_20190"/>
<keyword evidence="2" id="KW-1185">Reference proteome</keyword>
<dbReference type="AlphaFoldDB" id="A0A5Q0CB75"/>
<geneLocation type="plasmid" evidence="1 2">
    <name>unnamed</name>
</geneLocation>
<dbReference type="OrthoDB" id="8457005at2"/>
<name>A0A5Q0CB75_9HYPH</name>
<evidence type="ECO:0000313" key="2">
    <source>
        <dbReference type="Proteomes" id="UP000326881"/>
    </source>
</evidence>
<proteinExistence type="predicted"/>
<sequence length="238" mass="27513">MYLRNVLLDIKDRLRPITRDLGLRHKLRSANFDDLCLCFERTDEDGILWRAPVTFVFPSAENTGQKELTWEHVRVGVEKVTIRPIGDNGWIQYVGAADNCGEPIGKGERFKTMNAALKGAAVALHLYPLAPVDLYVPFVIEDVEAGDMWPHLRRQCRQAGIHEINFGRSKDKSEFFSFKFHESLIEIVYRAPPAYHADIVIDGQVRATQNNSNRWRILSYLEMYLEDIERESASRHRR</sequence>
<gene>
    <name evidence="1" type="ORF">FZ934_20190</name>
</gene>
<reference evidence="1 2" key="1">
    <citation type="submission" date="2019-08" db="EMBL/GenBank/DDBJ databases">
        <title>Prosopis cineraria nodule microbiome.</title>
        <authorList>
            <person name="Ali R."/>
            <person name="Chaluvadi S.R."/>
            <person name="Wang X."/>
        </authorList>
    </citation>
    <scope>NUCLEOTIDE SEQUENCE [LARGE SCALE GENOMIC DNA]</scope>
    <source>
        <strain evidence="1 2">BG7</strain>
        <plasmid evidence="1 2">unnamed</plasmid>
    </source>
</reference>
<dbReference type="EMBL" id="CP043499">
    <property type="protein sequence ID" value="QFY62702.1"/>
    <property type="molecule type" value="Genomic_DNA"/>
</dbReference>
<accession>A0A5Q0CB75</accession>